<feature type="region of interest" description="Disordered" evidence="1">
    <location>
        <begin position="98"/>
        <end position="128"/>
    </location>
</feature>
<comment type="caution">
    <text evidence="3">The sequence shown here is derived from an EMBL/GenBank/DDBJ whole genome shotgun (WGS) entry which is preliminary data.</text>
</comment>
<keyword evidence="2" id="KW-1133">Transmembrane helix</keyword>
<evidence type="ECO:0000313" key="4">
    <source>
        <dbReference type="Proteomes" id="UP001211065"/>
    </source>
</evidence>
<keyword evidence="2" id="KW-0472">Membrane</keyword>
<accession>A0AAD5U501</accession>
<dbReference type="EMBL" id="JADGJW010000146">
    <property type="protein sequence ID" value="KAJ3223059.1"/>
    <property type="molecule type" value="Genomic_DNA"/>
</dbReference>
<keyword evidence="4" id="KW-1185">Reference proteome</keyword>
<feature type="non-terminal residue" evidence="3">
    <location>
        <position position="334"/>
    </location>
</feature>
<name>A0AAD5U501_9FUNG</name>
<evidence type="ECO:0008006" key="5">
    <source>
        <dbReference type="Google" id="ProtNLM"/>
    </source>
</evidence>
<keyword evidence="2" id="KW-0812">Transmembrane</keyword>
<feature type="region of interest" description="Disordered" evidence="1">
    <location>
        <begin position="1"/>
        <end position="37"/>
    </location>
</feature>
<sequence length="334" mass="38213">MSLQTTTIQSTQSNSQSTAQPPALPQSNTITLSTTNPTIPINHQNQTHNTYSIQLILTITIAIIGVIFIFILAIFCAVYSKRKKLSKQAKLNQEIANSTINNPPTQCQQSSNYHLDKNSNNIHHSPESFTENNPNWFSHWQANEDKNHKKNLSDSFSSKINPKISTDVDTNSESSSLPFEHALIIPELFVSPISLKNEKEIQNHDTGSKFDIIEIKEDIVPPIIFNNLVTGFADSLIAKENFNQRQVKKEQLNKLFEENLNDTQQIINEEFRDDELDNEMLKSEFRDYILKLSRGLELKEEERQYYLQLLKQLKLDGSRTDEESDSIYNLGTKV</sequence>
<feature type="compositionally biased region" description="Low complexity" evidence="1">
    <location>
        <begin position="1"/>
        <end position="20"/>
    </location>
</feature>
<gene>
    <name evidence="3" type="ORF">HK099_001586</name>
</gene>
<dbReference type="AlphaFoldDB" id="A0AAD5U501"/>
<evidence type="ECO:0000256" key="1">
    <source>
        <dbReference type="SAM" id="MobiDB-lite"/>
    </source>
</evidence>
<proteinExistence type="predicted"/>
<protein>
    <recommendedName>
        <fullName evidence="5">Transmembrane protein</fullName>
    </recommendedName>
</protein>
<feature type="compositionally biased region" description="Polar residues" evidence="1">
    <location>
        <begin position="25"/>
        <end position="37"/>
    </location>
</feature>
<feature type="transmembrane region" description="Helical" evidence="2">
    <location>
        <begin position="55"/>
        <end position="80"/>
    </location>
</feature>
<organism evidence="3 4">
    <name type="scientific">Clydaea vesicula</name>
    <dbReference type="NCBI Taxonomy" id="447962"/>
    <lineage>
        <taxon>Eukaryota</taxon>
        <taxon>Fungi</taxon>
        <taxon>Fungi incertae sedis</taxon>
        <taxon>Chytridiomycota</taxon>
        <taxon>Chytridiomycota incertae sedis</taxon>
        <taxon>Chytridiomycetes</taxon>
        <taxon>Lobulomycetales</taxon>
        <taxon>Lobulomycetaceae</taxon>
        <taxon>Clydaea</taxon>
    </lineage>
</organism>
<reference evidence="3" key="1">
    <citation type="submission" date="2020-05" db="EMBL/GenBank/DDBJ databases">
        <title>Phylogenomic resolution of chytrid fungi.</title>
        <authorList>
            <person name="Stajich J.E."/>
            <person name="Amses K."/>
            <person name="Simmons R."/>
            <person name="Seto K."/>
            <person name="Myers J."/>
            <person name="Bonds A."/>
            <person name="Quandt C.A."/>
            <person name="Barry K."/>
            <person name="Liu P."/>
            <person name="Grigoriev I."/>
            <person name="Longcore J.E."/>
            <person name="James T.Y."/>
        </authorList>
    </citation>
    <scope>NUCLEOTIDE SEQUENCE</scope>
    <source>
        <strain evidence="3">JEL0476</strain>
    </source>
</reference>
<evidence type="ECO:0000256" key="2">
    <source>
        <dbReference type="SAM" id="Phobius"/>
    </source>
</evidence>
<evidence type="ECO:0000313" key="3">
    <source>
        <dbReference type="EMBL" id="KAJ3223059.1"/>
    </source>
</evidence>
<dbReference type="Proteomes" id="UP001211065">
    <property type="component" value="Unassembled WGS sequence"/>
</dbReference>